<dbReference type="PANTHER" id="PTHR34606">
    <property type="entry name" value="BON DOMAIN-CONTAINING PROTEIN"/>
    <property type="match status" value="1"/>
</dbReference>
<dbReference type="Proteomes" id="UP000249467">
    <property type="component" value="Unassembled WGS sequence"/>
</dbReference>
<feature type="domain" description="BON" evidence="1">
    <location>
        <begin position="10"/>
        <end position="78"/>
    </location>
</feature>
<dbReference type="PANTHER" id="PTHR34606:SF15">
    <property type="entry name" value="BON DOMAIN-CONTAINING PROTEIN"/>
    <property type="match status" value="1"/>
</dbReference>
<dbReference type="InterPro" id="IPR051686">
    <property type="entry name" value="Lipoprotein_DolP"/>
</dbReference>
<accession>A0A2W4VXX6</accession>
<reference evidence="2 3" key="1">
    <citation type="submission" date="2018-04" db="EMBL/GenBank/DDBJ databases">
        <authorList>
            <person name="Go L.Y."/>
            <person name="Mitchell J.A."/>
        </authorList>
    </citation>
    <scope>NUCLEOTIDE SEQUENCE [LARGE SCALE GENOMIC DNA]</scope>
    <source>
        <strain evidence="2">ULC066bin1</strain>
    </source>
</reference>
<reference evidence="2 3" key="2">
    <citation type="submission" date="2018-06" db="EMBL/GenBank/DDBJ databases">
        <title>Metagenomic assembly of (sub)arctic Cyanobacteria and their associated microbiome from non-axenic cultures.</title>
        <authorList>
            <person name="Baurain D."/>
        </authorList>
    </citation>
    <scope>NUCLEOTIDE SEQUENCE [LARGE SCALE GENOMIC DNA]</scope>
    <source>
        <strain evidence="2">ULC066bin1</strain>
    </source>
</reference>
<dbReference type="InterPro" id="IPR007055">
    <property type="entry name" value="BON_dom"/>
</dbReference>
<evidence type="ECO:0000259" key="1">
    <source>
        <dbReference type="PROSITE" id="PS50914"/>
    </source>
</evidence>
<comment type="caution">
    <text evidence="2">The sequence shown here is derived from an EMBL/GenBank/DDBJ whole genome shotgun (WGS) entry which is preliminary data.</text>
</comment>
<protein>
    <recommendedName>
        <fullName evidence="1">BON domain-containing protein</fullName>
    </recommendedName>
</protein>
<gene>
    <name evidence="2" type="ORF">DCF19_22160</name>
</gene>
<organism evidence="2 3">
    <name type="scientific">Pseudanabaena frigida</name>
    <dbReference type="NCBI Taxonomy" id="945775"/>
    <lineage>
        <taxon>Bacteria</taxon>
        <taxon>Bacillati</taxon>
        <taxon>Cyanobacteriota</taxon>
        <taxon>Cyanophyceae</taxon>
        <taxon>Pseudanabaenales</taxon>
        <taxon>Pseudanabaenaceae</taxon>
        <taxon>Pseudanabaena</taxon>
    </lineage>
</organism>
<proteinExistence type="predicted"/>
<dbReference type="InterPro" id="IPR014004">
    <property type="entry name" value="Transpt-assoc_nodulatn_dom_bac"/>
</dbReference>
<dbReference type="AlphaFoldDB" id="A0A2W4VXX6"/>
<dbReference type="PROSITE" id="PS50914">
    <property type="entry name" value="BON"/>
    <property type="match status" value="3"/>
</dbReference>
<evidence type="ECO:0000313" key="2">
    <source>
        <dbReference type="EMBL" id="PZO36137.1"/>
    </source>
</evidence>
<evidence type="ECO:0000313" key="3">
    <source>
        <dbReference type="Proteomes" id="UP000249467"/>
    </source>
</evidence>
<sequence>MTTLLSVQKTDTDLKTDVLAELQYEPSIKVTDIGVLVKDGTVTLNGYATSSNEKWQAVQATRRVSGVKAIADDIVIKLPNSSLHTDGDIATAAAHHIDWFTSIPRGTIKVTVSDAWITLEGEVEWQYLKSSAENFLYNLSGVKGVSNLIAVKSRLKATDITSDIRDAFKRNALLDANKIRVETTGNNVTLHGKVRNYAELDEAERVAWRAPGVHSVDNQLKVEWFRFES</sequence>
<feature type="domain" description="BON" evidence="1">
    <location>
        <begin position="156"/>
        <end position="224"/>
    </location>
</feature>
<dbReference type="Gene3D" id="3.30.1340.30">
    <property type="match status" value="3"/>
</dbReference>
<dbReference type="Pfam" id="PF04972">
    <property type="entry name" value="BON"/>
    <property type="match status" value="3"/>
</dbReference>
<dbReference type="SMART" id="SM00749">
    <property type="entry name" value="BON"/>
    <property type="match status" value="2"/>
</dbReference>
<feature type="domain" description="BON" evidence="1">
    <location>
        <begin position="85"/>
        <end position="153"/>
    </location>
</feature>
<dbReference type="EMBL" id="QBML01000044">
    <property type="protein sequence ID" value="PZO36137.1"/>
    <property type="molecule type" value="Genomic_DNA"/>
</dbReference>
<name>A0A2W4VXX6_9CYAN</name>